<proteinExistence type="predicted"/>
<evidence type="ECO:0000256" key="1">
    <source>
        <dbReference type="SAM" id="Phobius"/>
    </source>
</evidence>
<reference evidence="2" key="1">
    <citation type="submission" date="2018-06" db="EMBL/GenBank/DDBJ databases">
        <authorList>
            <person name="Zhirakovskaya E."/>
        </authorList>
    </citation>
    <scope>NUCLEOTIDE SEQUENCE</scope>
</reference>
<keyword evidence="1" id="KW-0812">Transmembrane</keyword>
<feature type="transmembrane region" description="Helical" evidence="1">
    <location>
        <begin position="15"/>
        <end position="35"/>
    </location>
</feature>
<protein>
    <submittedName>
        <fullName evidence="2">Uncharacterized protein</fullName>
    </submittedName>
</protein>
<dbReference type="AlphaFoldDB" id="A0A3B0U8G7"/>
<evidence type="ECO:0000313" key="2">
    <source>
        <dbReference type="EMBL" id="VAW27225.1"/>
    </source>
</evidence>
<name>A0A3B0U8G7_9ZZZZ</name>
<dbReference type="EMBL" id="UOES01000199">
    <property type="protein sequence ID" value="VAW27225.1"/>
    <property type="molecule type" value="Genomic_DNA"/>
</dbReference>
<sequence>MNTETIDKATSGGDLLTWGIMFGLLIIATIGLAIWDKKNRKD</sequence>
<gene>
    <name evidence="2" type="ORF">MNBD_BACTEROID06-1811</name>
</gene>
<keyword evidence="1" id="KW-1133">Transmembrane helix</keyword>
<keyword evidence="1" id="KW-0472">Membrane</keyword>
<organism evidence="2">
    <name type="scientific">hydrothermal vent metagenome</name>
    <dbReference type="NCBI Taxonomy" id="652676"/>
    <lineage>
        <taxon>unclassified sequences</taxon>
        <taxon>metagenomes</taxon>
        <taxon>ecological metagenomes</taxon>
    </lineage>
</organism>
<accession>A0A3B0U8G7</accession>